<dbReference type="AlphaFoldDB" id="H9UFP0"/>
<dbReference type="PANTHER" id="PTHR43191">
    <property type="entry name" value="RRNA METHYLTRANSFERASE 3"/>
    <property type="match status" value="1"/>
</dbReference>
<keyword evidence="2" id="KW-0808">Transferase</keyword>
<dbReference type="InterPro" id="IPR001537">
    <property type="entry name" value="SpoU_MeTrfase"/>
</dbReference>
<evidence type="ECO:0000313" key="4">
    <source>
        <dbReference type="EMBL" id="AFG36333.1"/>
    </source>
</evidence>
<dbReference type="PANTHER" id="PTHR43191:SF2">
    <property type="entry name" value="RRNA METHYLTRANSFERASE 3, MITOCHONDRIAL"/>
    <property type="match status" value="1"/>
</dbReference>
<dbReference type="GO" id="GO:0032259">
    <property type="term" value="P:methylation"/>
    <property type="evidence" value="ECO:0007669"/>
    <property type="project" value="UniProtKB-KW"/>
</dbReference>
<dbReference type="PATRIC" id="fig|889378.3.peg.227"/>
<name>H9UFP0_SPIAZ</name>
<gene>
    <name evidence="4" type="ordered locus">Spiaf_0224</name>
</gene>
<proteinExistence type="predicted"/>
<accession>H9UFP0</accession>
<reference evidence="5" key="1">
    <citation type="journal article" date="2013" name="Stand. Genomic Sci.">
        <title>Complete genome sequence of the halophilic bacterium Spirochaeta africana type strain (Z-7692(T)) from the alkaline Lake Magadi in the East African Rift.</title>
        <authorList>
            <person name="Liolos K."/>
            <person name="Abt B."/>
            <person name="Scheuner C."/>
            <person name="Teshima H."/>
            <person name="Held B."/>
            <person name="Lapidus A."/>
            <person name="Nolan M."/>
            <person name="Lucas S."/>
            <person name="Deshpande S."/>
            <person name="Cheng J.F."/>
            <person name="Tapia R."/>
            <person name="Goodwin L.A."/>
            <person name="Pitluck S."/>
            <person name="Pagani I."/>
            <person name="Ivanova N."/>
            <person name="Mavromatis K."/>
            <person name="Mikhailova N."/>
            <person name="Huntemann M."/>
            <person name="Pati A."/>
            <person name="Chen A."/>
            <person name="Palaniappan K."/>
            <person name="Land M."/>
            <person name="Rohde M."/>
            <person name="Tindall B.J."/>
            <person name="Detter J.C."/>
            <person name="Goker M."/>
            <person name="Bristow J."/>
            <person name="Eisen J.A."/>
            <person name="Markowitz V."/>
            <person name="Hugenholtz P."/>
            <person name="Woyke T."/>
            <person name="Klenk H.P."/>
            <person name="Kyrpides N.C."/>
        </authorList>
    </citation>
    <scope>NUCLEOTIDE SEQUENCE</scope>
    <source>
        <strain evidence="5">ATCC 700263 / DSM 8902 / Z-7692</strain>
    </source>
</reference>
<dbReference type="EMBL" id="CP003282">
    <property type="protein sequence ID" value="AFG36333.1"/>
    <property type="molecule type" value="Genomic_DNA"/>
</dbReference>
<dbReference type="InterPro" id="IPR029028">
    <property type="entry name" value="Alpha/beta_knot_MTases"/>
</dbReference>
<dbReference type="Gene3D" id="3.40.1280.10">
    <property type="match status" value="1"/>
</dbReference>
<dbReference type="InterPro" id="IPR051259">
    <property type="entry name" value="rRNA_Methyltransferase"/>
</dbReference>
<dbReference type="eggNOG" id="COG0566">
    <property type="taxonomic scope" value="Bacteria"/>
</dbReference>
<evidence type="ECO:0000256" key="1">
    <source>
        <dbReference type="ARBA" id="ARBA00022603"/>
    </source>
</evidence>
<dbReference type="GO" id="GO:0006396">
    <property type="term" value="P:RNA processing"/>
    <property type="evidence" value="ECO:0007669"/>
    <property type="project" value="InterPro"/>
</dbReference>
<feature type="domain" description="tRNA/rRNA methyltransferase SpoU type" evidence="3">
    <location>
        <begin position="125"/>
        <end position="257"/>
    </location>
</feature>
<keyword evidence="5" id="KW-1185">Reference proteome</keyword>
<dbReference type="HOGENOM" id="CLU_1049463_0_0_12"/>
<dbReference type="GO" id="GO:0003723">
    <property type="term" value="F:RNA binding"/>
    <property type="evidence" value="ECO:0007669"/>
    <property type="project" value="InterPro"/>
</dbReference>
<evidence type="ECO:0000259" key="3">
    <source>
        <dbReference type="Pfam" id="PF00588"/>
    </source>
</evidence>
<dbReference type="SUPFAM" id="SSF75217">
    <property type="entry name" value="alpha/beta knot"/>
    <property type="match status" value="1"/>
</dbReference>
<dbReference type="STRING" id="889378.Spiaf_0224"/>
<dbReference type="CDD" id="cd18082">
    <property type="entry name" value="SpoU-like_family"/>
    <property type="match status" value="1"/>
</dbReference>
<dbReference type="Pfam" id="PF00588">
    <property type="entry name" value="SpoU_methylase"/>
    <property type="match status" value="1"/>
</dbReference>
<dbReference type="OrthoDB" id="9794400at2"/>
<dbReference type="InterPro" id="IPR029026">
    <property type="entry name" value="tRNA_m1G_MTases_N"/>
</dbReference>
<dbReference type="GO" id="GO:0008173">
    <property type="term" value="F:RNA methyltransferase activity"/>
    <property type="evidence" value="ECO:0007669"/>
    <property type="project" value="InterPro"/>
</dbReference>
<dbReference type="RefSeq" id="WP_014454331.1">
    <property type="nucleotide sequence ID" value="NC_017098.1"/>
</dbReference>
<organism evidence="4 5">
    <name type="scientific">Spirochaeta africana (strain ATCC 700263 / DSM 8902 / Z-7692)</name>
    <dbReference type="NCBI Taxonomy" id="889378"/>
    <lineage>
        <taxon>Bacteria</taxon>
        <taxon>Pseudomonadati</taxon>
        <taxon>Spirochaetota</taxon>
        <taxon>Spirochaetia</taxon>
        <taxon>Spirochaetales</taxon>
        <taxon>Spirochaetaceae</taxon>
        <taxon>Spirochaeta</taxon>
    </lineage>
</organism>
<keyword evidence="1 4" id="KW-0489">Methyltransferase</keyword>
<dbReference type="Proteomes" id="UP000007383">
    <property type="component" value="Chromosome"/>
</dbReference>
<protein>
    <submittedName>
        <fullName evidence="4">rRNA methylase</fullName>
    </submittedName>
</protein>
<evidence type="ECO:0000313" key="5">
    <source>
        <dbReference type="Proteomes" id="UP000007383"/>
    </source>
</evidence>
<dbReference type="KEGG" id="sfc:Spiaf_0224"/>
<evidence type="ECO:0000256" key="2">
    <source>
        <dbReference type="ARBA" id="ARBA00022679"/>
    </source>
</evidence>
<sequence length="268" mass="29483">MIALRKLQRMPLETALRHVVRQLEAAERTAVLDAAWRLYLRSLLQWVSEVVPPQQARSMRLSVCLELLAHTRPGSADVSELLIRELNTVRHVLQMQLGLEPAEWDLPIQAGGAANATASPLRELDLYLDGIRSPFNLGSILRTAAALGVHGLLLSPDTVDPAHRRAVRSAMGCSLPLQRMERQELIESGRQVVALETGGMDIREYRPLQRDFVLVLGSEELGIHPELLQAADQRLSVPMYGTKASLNVGVAAGAALYAIMTGLSRVNR</sequence>